<gene>
    <name evidence="7" type="ORF">SASPL_119108</name>
</gene>
<dbReference type="EMBL" id="PNBA02000006">
    <property type="protein sequence ID" value="KAG6422533.1"/>
    <property type="molecule type" value="Genomic_DNA"/>
</dbReference>
<dbReference type="InterPro" id="IPR011006">
    <property type="entry name" value="CheY-like_superfamily"/>
</dbReference>
<dbReference type="AlphaFoldDB" id="A0A8X8ZZA6"/>
<accession>A0A8X8ZZA6</accession>
<dbReference type="PANTHER" id="PTHR43874:SF95">
    <property type="entry name" value="TWO-COMPONENT RESPONSE REGULATOR-LIKE APRR5"/>
    <property type="match status" value="1"/>
</dbReference>
<comment type="caution">
    <text evidence="7">The sequence shown here is derived from an EMBL/GenBank/DDBJ whole genome shotgun (WGS) entry which is preliminary data.</text>
</comment>
<dbReference type="SMART" id="SM00448">
    <property type="entry name" value="REC"/>
    <property type="match status" value="1"/>
</dbReference>
<reference evidence="7" key="2">
    <citation type="submission" date="2020-08" db="EMBL/GenBank/DDBJ databases">
        <title>Plant Genome Project.</title>
        <authorList>
            <person name="Zhang R.-G."/>
        </authorList>
    </citation>
    <scope>NUCLEOTIDE SEQUENCE</scope>
    <source>
        <strain evidence="7">Huo1</strain>
        <tissue evidence="7">Leaf</tissue>
    </source>
</reference>
<dbReference type="PANTHER" id="PTHR43874">
    <property type="entry name" value="TWO-COMPONENT RESPONSE REGULATOR"/>
    <property type="match status" value="1"/>
</dbReference>
<organism evidence="7">
    <name type="scientific">Salvia splendens</name>
    <name type="common">Scarlet sage</name>
    <dbReference type="NCBI Taxonomy" id="180675"/>
    <lineage>
        <taxon>Eukaryota</taxon>
        <taxon>Viridiplantae</taxon>
        <taxon>Streptophyta</taxon>
        <taxon>Embryophyta</taxon>
        <taxon>Tracheophyta</taxon>
        <taxon>Spermatophyta</taxon>
        <taxon>Magnoliopsida</taxon>
        <taxon>eudicotyledons</taxon>
        <taxon>Gunneridae</taxon>
        <taxon>Pentapetalae</taxon>
        <taxon>asterids</taxon>
        <taxon>lamiids</taxon>
        <taxon>Lamiales</taxon>
        <taxon>Lamiaceae</taxon>
        <taxon>Nepetoideae</taxon>
        <taxon>Mentheae</taxon>
        <taxon>Salviinae</taxon>
        <taxon>Salvia</taxon>
        <taxon>Salvia subgen. Calosphace</taxon>
        <taxon>core Calosphace</taxon>
    </lineage>
</organism>
<feature type="compositionally biased region" description="Polar residues" evidence="5">
    <location>
        <begin position="506"/>
        <end position="516"/>
    </location>
</feature>
<feature type="domain" description="Response regulatory" evidence="6">
    <location>
        <begin position="139"/>
        <end position="259"/>
    </location>
</feature>
<reference evidence="7" key="1">
    <citation type="submission" date="2018-01" db="EMBL/GenBank/DDBJ databases">
        <authorList>
            <person name="Mao J.F."/>
        </authorList>
    </citation>
    <scope>NUCLEOTIDE SEQUENCE</scope>
    <source>
        <strain evidence="7">Huo1</strain>
        <tissue evidence="7">Leaf</tissue>
    </source>
</reference>
<name>A0A8X8ZZA6_SALSN</name>
<keyword evidence="2" id="KW-0805">Transcription regulation</keyword>
<feature type="region of interest" description="Disordered" evidence="5">
    <location>
        <begin position="452"/>
        <end position="532"/>
    </location>
</feature>
<dbReference type="Pfam" id="PF00072">
    <property type="entry name" value="Response_reg"/>
    <property type="match status" value="1"/>
</dbReference>
<evidence type="ECO:0000256" key="4">
    <source>
        <dbReference type="PROSITE-ProRule" id="PRU00169"/>
    </source>
</evidence>
<dbReference type="Proteomes" id="UP000298416">
    <property type="component" value="Unassembled WGS sequence"/>
</dbReference>
<proteinExistence type="predicted"/>
<evidence type="ECO:0000256" key="5">
    <source>
        <dbReference type="SAM" id="MobiDB-lite"/>
    </source>
</evidence>
<dbReference type="PROSITE" id="PS50110">
    <property type="entry name" value="RESPONSE_REGULATORY"/>
    <property type="match status" value="1"/>
</dbReference>
<dbReference type="InterPro" id="IPR001789">
    <property type="entry name" value="Sig_transdc_resp-reg_receiver"/>
</dbReference>
<evidence type="ECO:0000256" key="2">
    <source>
        <dbReference type="ARBA" id="ARBA00023015"/>
    </source>
</evidence>
<feature type="compositionally biased region" description="Polar residues" evidence="5">
    <location>
        <begin position="267"/>
        <end position="293"/>
    </location>
</feature>
<keyword evidence="3" id="KW-0804">Transcription</keyword>
<feature type="compositionally biased region" description="Polar residues" evidence="5">
    <location>
        <begin position="485"/>
        <end position="498"/>
    </location>
</feature>
<evidence type="ECO:0000256" key="3">
    <source>
        <dbReference type="ARBA" id="ARBA00023163"/>
    </source>
</evidence>
<protein>
    <recommendedName>
        <fullName evidence="6">Response regulatory domain-containing protein</fullName>
    </recommendedName>
</protein>
<dbReference type="Gene3D" id="3.40.50.2300">
    <property type="match status" value="1"/>
</dbReference>
<dbReference type="InterPro" id="IPR045279">
    <property type="entry name" value="ARR-like"/>
</dbReference>
<feature type="region of interest" description="Disordered" evidence="5">
    <location>
        <begin position="266"/>
        <end position="293"/>
    </location>
</feature>
<sequence>MGQVVLSSEDGAIEMEAAAAESDRRQNIASDAAENVASAEDAAGSSSLVRWERFLPKLALRVLLVEADDSTRQIIAALLRKCSYKGEARVDWLVIYSFYIGKVEKGLLFLQILKASQGDHFICLYEGFNEILQIWSSVPVYVWTREMLYEGFLASELYFRQFNVSVAAVSDGLKAWEVLKARAENIDLILTEVELPSISGYALLTLIMEHDICKKIPVIMMSSYDSVSIVYKCMLRGAADFLVKPSSGAGRVPLDESMAQQKIEATAENNATSNHSSQQKIEATAENNAASNHSSGYRACVQRNRECIEKGTDAQSSCTRPELETDEPDVEHLHSLLQPKTNKCLSDDVNIYVHKESQEEIRRTIAHDNEGGGLQTVASIDVSNETTRGQDKNSASEQVNVNGQSSMNSHVREAIDLIGAFSNCCKGTLPSPASNTSTNKFDMLPLLDLSLRGSHPSGSVNQENDETHRINHSDASAFSRYVNKSLPNSTSRSTCNQQKDLETNSEKQQSNHTPEYTSDAHGSRISSQKYASVTGIQPELPETPFSDPQLKETSQPFPVRGVRFENVINGSGAVMPEMHSAQSGLSPLPSPGAASNSQPFAYSNPFHQADHQPANSQSVRDLLDQRINCTMHQTDNKQGQEQETFEDTGHVSFANDQSRNSGFYNSYTSHHHSIGSGDIGKINSISVVNATSDAASEDGVHVHDSTSSRSVQREAALTKFRLKRKERCFEKKVCWHYLLQVRYESRRKLAEQC</sequence>
<keyword evidence="1" id="KW-0902">Two-component regulatory system</keyword>
<comment type="caution">
    <text evidence="4">Lacks conserved residue(s) required for the propagation of feature annotation.</text>
</comment>
<evidence type="ECO:0000256" key="1">
    <source>
        <dbReference type="ARBA" id="ARBA00023012"/>
    </source>
</evidence>
<evidence type="ECO:0000259" key="6">
    <source>
        <dbReference type="PROSITE" id="PS50110"/>
    </source>
</evidence>
<evidence type="ECO:0000313" key="7">
    <source>
        <dbReference type="EMBL" id="KAG6422533.1"/>
    </source>
</evidence>
<dbReference type="GO" id="GO:0000160">
    <property type="term" value="P:phosphorelay signal transduction system"/>
    <property type="evidence" value="ECO:0007669"/>
    <property type="project" value="UniProtKB-KW"/>
</dbReference>
<evidence type="ECO:0000313" key="8">
    <source>
        <dbReference type="Proteomes" id="UP000298416"/>
    </source>
</evidence>
<dbReference type="GO" id="GO:0009736">
    <property type="term" value="P:cytokinin-activated signaling pathway"/>
    <property type="evidence" value="ECO:0007669"/>
    <property type="project" value="InterPro"/>
</dbReference>
<dbReference type="SUPFAM" id="SSF52172">
    <property type="entry name" value="CheY-like"/>
    <property type="match status" value="1"/>
</dbReference>
<keyword evidence="8" id="KW-1185">Reference proteome</keyword>